<dbReference type="CDD" id="cd02850">
    <property type="entry name" value="E_set_Cellulase_N"/>
    <property type="match status" value="1"/>
</dbReference>
<protein>
    <recommendedName>
        <fullName evidence="8">Endoglucanase</fullName>
        <ecNumber evidence="8">3.2.1.4</ecNumber>
    </recommendedName>
</protein>
<keyword evidence="3 6" id="KW-0119">Carbohydrate metabolism</keyword>
<feature type="signal peptide" evidence="8">
    <location>
        <begin position="1"/>
        <end position="20"/>
    </location>
</feature>
<dbReference type="EC" id="3.2.1.4" evidence="8"/>
<dbReference type="InterPro" id="IPR004197">
    <property type="entry name" value="Cellulase_Ig-like"/>
</dbReference>
<proteinExistence type="inferred from homology"/>
<dbReference type="Gene3D" id="1.50.10.10">
    <property type="match status" value="1"/>
</dbReference>
<evidence type="ECO:0000256" key="4">
    <source>
        <dbReference type="ARBA" id="ARBA00023295"/>
    </source>
</evidence>
<dbReference type="SUPFAM" id="SSF81296">
    <property type="entry name" value="E set domains"/>
    <property type="match status" value="1"/>
</dbReference>
<dbReference type="InterPro" id="IPR033126">
    <property type="entry name" value="Glyco_hydro_9_Asp/Glu_AS"/>
</dbReference>
<keyword evidence="8" id="KW-0732">Signal</keyword>
<dbReference type="InterPro" id="IPR001701">
    <property type="entry name" value="Glyco_hydro_9"/>
</dbReference>
<dbReference type="Gene3D" id="2.60.40.10">
    <property type="entry name" value="Immunoglobulins"/>
    <property type="match status" value="4"/>
</dbReference>
<keyword evidence="4 6" id="KW-0326">Glycosidase</keyword>
<comment type="caution">
    <text evidence="10">The sequence shown here is derived from an EMBL/GenBank/DDBJ whole genome shotgun (WGS) entry which is preliminary data.</text>
</comment>
<dbReference type="PROSITE" id="PS00592">
    <property type="entry name" value="GH9_2"/>
    <property type="match status" value="1"/>
</dbReference>
<dbReference type="InterPro" id="IPR008979">
    <property type="entry name" value="Galactose-bd-like_sf"/>
</dbReference>
<dbReference type="InterPro" id="IPR012341">
    <property type="entry name" value="6hp_glycosidase-like_sf"/>
</dbReference>
<accession>A0ABT3CZ18</accession>
<name>A0ABT3CZ18_9BACT</name>
<dbReference type="Gene3D" id="2.60.120.260">
    <property type="entry name" value="Galactose-binding domain-like"/>
    <property type="match status" value="1"/>
</dbReference>
<feature type="active site" evidence="6">
    <location>
        <position position="757"/>
    </location>
</feature>
<dbReference type="Proteomes" id="UP001300692">
    <property type="component" value="Unassembled WGS sequence"/>
</dbReference>
<sequence length="1104" mass="120821">MKSTILLITLLMVVITPCVSQGVFEDFEGDLSSWNGGATYTLSLETNSGGHELRATADITQAGYQSFAFDFAAIDMSQNTTVSLVMRASKNVSVRLDVVDQNGRQSNAYAVTHNVTTTDQLFVFDFEGKFVDEYGSNPGPIDPTQIKGIRIHFNAGSTYTGTVYLDDIIVGAIADPVICLVGSGAFGPVLINDTKDIELKLINRGGSDLNTISADLSPAVFTVSNLPTSISAGNSTNFNIHFTPSAQTDFSGQIAFSSNAINGDAAASLSGSGVSEPPPGDLNGMVRVNQIGYYVGQEKLGVVVDGTEGQEFNIRSVDLETIYYTGQLSAPAYWSKSEENVSLADFTDFETPGEYVLEIYNLGRSYPFEIKNSVFHEATLASLKAYYYNRASMELDPAYAGQWARAAGHPDTEVEIHASAATDARPAGTRISSPKGWYDAGDFGKYVVNGGISVHTLLCAYEAFEPYYASLNTNIPESNNAMPDILDEVLWELEWMLTVQDPGDGGIYHKVTTANFTGSVMPAEANGQRYALKKSTVASLNFAAVMAQAARVYEPFDPVLATRFLNAAIYAYQWSKDNPIEYYNQNAVNQEFEPDVFTGEYGDYQSLADEFNWAAMELYITTQQVEYFDDINFGLTVDVPGWANTNTLGYLSLINNKDLLTADIDISGVESQLLSTAENLKSKRASSPYQTSHENFYWGSNSAAGNEGFITLFAYLLTADEAYLKTSLGAVDYMLGRNPVNYSFLTGFGSNSVMNIHHRQSQADGIEAPVPGFVAGGADGTWQQNGICPGTDFGDVPAKAFLDMECAYSMTEVTINWNAPFVFLFGAFESMDNNTRASAPPLAPSDFTAIPSENSIALNWTDNATNEEGYHVYRLSNGKYEWLATLDANEISFTTDEFSERFIIKAFNNDGISANVTVEVETLETPTQLSATALSESEIQIQWMDNSTSETDYVIERAMQENGDFVAIATLEANSTNYIDSELQPETVYYYRVKAINSTLQSSYSEKVFVSTLADEVTATAIGKEVTLYPNPVIDFLTIDLGDESGRWKSVVLRQINGQVILEKVLESQQGQIILSTSELRGGVYLLQLKGENNSRYFRILHSY</sequence>
<dbReference type="InterPro" id="IPR003961">
    <property type="entry name" value="FN3_dom"/>
</dbReference>
<evidence type="ECO:0000256" key="8">
    <source>
        <dbReference type="RuleBase" id="RU361166"/>
    </source>
</evidence>
<dbReference type="SUPFAM" id="SSF49265">
    <property type="entry name" value="Fibronectin type III"/>
    <property type="match status" value="1"/>
</dbReference>
<reference evidence="10 11" key="1">
    <citation type="submission" date="2022-10" db="EMBL/GenBank/DDBJ databases">
        <title>Comparative genomics and taxonomic characterization of three novel marine species of genus Reichenbachiella exhibiting antioxidant and polysaccharide degradation activities.</title>
        <authorList>
            <person name="Muhammad N."/>
            <person name="Lee Y.-J."/>
            <person name="Ko J."/>
            <person name="Kim S.-G."/>
        </authorList>
    </citation>
    <scope>NUCLEOTIDE SEQUENCE [LARGE SCALE GENOMIC DNA]</scope>
    <source>
        <strain evidence="10 11">ABR2-5</strain>
    </source>
</reference>
<keyword evidence="5 6" id="KW-0624">Polysaccharide degradation</keyword>
<evidence type="ECO:0000259" key="9">
    <source>
        <dbReference type="PROSITE" id="PS50853"/>
    </source>
</evidence>
<dbReference type="CDD" id="cd00063">
    <property type="entry name" value="FN3"/>
    <property type="match status" value="1"/>
</dbReference>
<evidence type="ECO:0000256" key="1">
    <source>
        <dbReference type="ARBA" id="ARBA00007072"/>
    </source>
</evidence>
<dbReference type="PROSITE" id="PS50853">
    <property type="entry name" value="FN3"/>
    <property type="match status" value="1"/>
</dbReference>
<feature type="domain" description="Fibronectin type-III" evidence="9">
    <location>
        <begin position="925"/>
        <end position="1015"/>
    </location>
</feature>
<dbReference type="EMBL" id="JAOYOD010000001">
    <property type="protein sequence ID" value="MCV9388740.1"/>
    <property type="molecule type" value="Genomic_DNA"/>
</dbReference>
<dbReference type="SUPFAM" id="SSF48208">
    <property type="entry name" value="Six-hairpin glycosidases"/>
    <property type="match status" value="1"/>
</dbReference>
<keyword evidence="8" id="KW-0136">Cellulose degradation</keyword>
<feature type="active site" evidence="7">
    <location>
        <position position="812"/>
    </location>
</feature>
<dbReference type="Pfam" id="PF02927">
    <property type="entry name" value="CelD_N"/>
    <property type="match status" value="1"/>
</dbReference>
<dbReference type="PANTHER" id="PTHR22298">
    <property type="entry name" value="ENDO-1,4-BETA-GLUCANASE"/>
    <property type="match status" value="1"/>
</dbReference>
<dbReference type="InterPro" id="IPR018221">
    <property type="entry name" value="Glyco_hydro_9_His_AS"/>
</dbReference>
<dbReference type="InterPro" id="IPR036116">
    <property type="entry name" value="FN3_sf"/>
</dbReference>
<dbReference type="SMART" id="SM00060">
    <property type="entry name" value="FN3"/>
    <property type="match status" value="2"/>
</dbReference>
<dbReference type="PROSITE" id="PS00698">
    <property type="entry name" value="GH9_3"/>
    <property type="match status" value="1"/>
</dbReference>
<dbReference type="Pfam" id="PF00759">
    <property type="entry name" value="Glyco_hydro_9"/>
    <property type="match status" value="1"/>
</dbReference>
<dbReference type="InterPro" id="IPR013783">
    <property type="entry name" value="Ig-like_fold"/>
</dbReference>
<evidence type="ECO:0000313" key="10">
    <source>
        <dbReference type="EMBL" id="MCV9388740.1"/>
    </source>
</evidence>
<evidence type="ECO:0000256" key="6">
    <source>
        <dbReference type="PROSITE-ProRule" id="PRU10059"/>
    </source>
</evidence>
<dbReference type="InterPro" id="IPR026444">
    <property type="entry name" value="Secre_tail"/>
</dbReference>
<dbReference type="RefSeq" id="WP_264139633.1">
    <property type="nucleotide sequence ID" value="NZ_JAOYOD010000001.1"/>
</dbReference>
<dbReference type="SUPFAM" id="SSF49785">
    <property type="entry name" value="Galactose-binding domain-like"/>
    <property type="match status" value="1"/>
</dbReference>
<dbReference type="InterPro" id="IPR008928">
    <property type="entry name" value="6-hairpin_glycosidase_sf"/>
</dbReference>
<evidence type="ECO:0000256" key="3">
    <source>
        <dbReference type="ARBA" id="ARBA00023277"/>
    </source>
</evidence>
<feature type="active site" evidence="7">
    <location>
        <position position="803"/>
    </location>
</feature>
<keyword evidence="2 6" id="KW-0378">Hydrolase</keyword>
<feature type="chain" id="PRO_5044964858" description="Endoglucanase" evidence="8">
    <location>
        <begin position="21"/>
        <end position="1104"/>
    </location>
</feature>
<comment type="catalytic activity">
    <reaction evidence="8">
        <text>Endohydrolysis of (1-&gt;4)-beta-D-glucosidic linkages in cellulose, lichenin and cereal beta-D-glucans.</text>
        <dbReference type="EC" id="3.2.1.4"/>
    </reaction>
</comment>
<dbReference type="InterPro" id="IPR014756">
    <property type="entry name" value="Ig_E-set"/>
</dbReference>
<dbReference type="Pfam" id="PF00041">
    <property type="entry name" value="fn3"/>
    <property type="match status" value="1"/>
</dbReference>
<comment type="similarity">
    <text evidence="1 6 8">Belongs to the glycosyl hydrolase 9 (cellulase E) family.</text>
</comment>
<organism evidence="10 11">
    <name type="scientific">Reichenbachiella ulvae</name>
    <dbReference type="NCBI Taxonomy" id="2980104"/>
    <lineage>
        <taxon>Bacteria</taxon>
        <taxon>Pseudomonadati</taxon>
        <taxon>Bacteroidota</taxon>
        <taxon>Cytophagia</taxon>
        <taxon>Cytophagales</taxon>
        <taxon>Reichenbachiellaceae</taxon>
        <taxon>Reichenbachiella</taxon>
    </lineage>
</organism>
<dbReference type="GO" id="GO:0016787">
    <property type="term" value="F:hydrolase activity"/>
    <property type="evidence" value="ECO:0007669"/>
    <property type="project" value="UniProtKB-KW"/>
</dbReference>
<dbReference type="Pfam" id="PF18962">
    <property type="entry name" value="Por_Secre_tail"/>
    <property type="match status" value="1"/>
</dbReference>
<keyword evidence="11" id="KW-1185">Reference proteome</keyword>
<evidence type="ECO:0000313" key="11">
    <source>
        <dbReference type="Proteomes" id="UP001300692"/>
    </source>
</evidence>
<gene>
    <name evidence="10" type="ORF">N7U62_18820</name>
</gene>
<evidence type="ECO:0000256" key="5">
    <source>
        <dbReference type="ARBA" id="ARBA00023326"/>
    </source>
</evidence>
<evidence type="ECO:0000256" key="7">
    <source>
        <dbReference type="PROSITE-ProRule" id="PRU10060"/>
    </source>
</evidence>
<evidence type="ECO:0000256" key="2">
    <source>
        <dbReference type="ARBA" id="ARBA00022801"/>
    </source>
</evidence>
<dbReference type="NCBIfam" id="TIGR04183">
    <property type="entry name" value="Por_Secre_tail"/>
    <property type="match status" value="1"/>
</dbReference>